<dbReference type="AlphaFoldDB" id="A0A0M3HVF6"/>
<evidence type="ECO:0000313" key="3">
    <source>
        <dbReference type="WBParaSite" id="ALUE_0000692801-mRNA-1"/>
    </source>
</evidence>
<sequence>MKIQLGGGKDEDDNLWSPGSDGFSLLRKGKNRFYDFTHRDDGTPTWATVVGFVSESSPRRRRNFPEVEIQRAIYMQGPLRGFP</sequence>
<evidence type="ECO:0000256" key="1">
    <source>
        <dbReference type="SAM" id="MobiDB-lite"/>
    </source>
</evidence>
<keyword evidence="2" id="KW-1185">Reference proteome</keyword>
<evidence type="ECO:0000313" key="2">
    <source>
        <dbReference type="Proteomes" id="UP000036681"/>
    </source>
</evidence>
<proteinExistence type="predicted"/>
<protein>
    <submittedName>
        <fullName evidence="3">CIA30 domain-containing protein</fullName>
    </submittedName>
</protein>
<name>A0A0M3HVF6_ASCLU</name>
<dbReference type="WBParaSite" id="ALUE_0000692801-mRNA-1">
    <property type="protein sequence ID" value="ALUE_0000692801-mRNA-1"/>
    <property type="gene ID" value="ALUE_0000692801"/>
</dbReference>
<feature type="region of interest" description="Disordered" evidence="1">
    <location>
        <begin position="1"/>
        <end position="22"/>
    </location>
</feature>
<dbReference type="Proteomes" id="UP000036681">
    <property type="component" value="Unplaced"/>
</dbReference>
<accession>A0A0M3HVF6</accession>
<organism evidence="2 3">
    <name type="scientific">Ascaris lumbricoides</name>
    <name type="common">Giant roundworm</name>
    <dbReference type="NCBI Taxonomy" id="6252"/>
    <lineage>
        <taxon>Eukaryota</taxon>
        <taxon>Metazoa</taxon>
        <taxon>Ecdysozoa</taxon>
        <taxon>Nematoda</taxon>
        <taxon>Chromadorea</taxon>
        <taxon>Rhabditida</taxon>
        <taxon>Spirurina</taxon>
        <taxon>Ascaridomorpha</taxon>
        <taxon>Ascaridoidea</taxon>
        <taxon>Ascarididae</taxon>
        <taxon>Ascaris</taxon>
    </lineage>
</organism>
<reference evidence="3" key="1">
    <citation type="submission" date="2017-02" db="UniProtKB">
        <authorList>
            <consortium name="WormBaseParasite"/>
        </authorList>
    </citation>
    <scope>IDENTIFICATION</scope>
</reference>